<feature type="compositionally biased region" description="Low complexity" evidence="1">
    <location>
        <begin position="801"/>
        <end position="823"/>
    </location>
</feature>
<feature type="domain" description="PH" evidence="2">
    <location>
        <begin position="71"/>
        <end position="193"/>
    </location>
</feature>
<dbReference type="VEuPathDB" id="FungiDB:YALI1_F29356g"/>
<feature type="compositionally biased region" description="Pro residues" evidence="1">
    <location>
        <begin position="867"/>
        <end position="876"/>
    </location>
</feature>
<dbReference type="Pfam" id="PF00169">
    <property type="entry name" value="PH"/>
    <property type="match status" value="1"/>
</dbReference>
<proteinExistence type="predicted"/>
<feature type="compositionally biased region" description="Polar residues" evidence="1">
    <location>
        <begin position="747"/>
        <end position="768"/>
    </location>
</feature>
<reference evidence="3 4" key="1">
    <citation type="submission" date="2018-07" db="EMBL/GenBank/DDBJ databases">
        <title>Draft Genome Assemblies for Five Robust Yarrowia lipolytica Strains Exhibiting High Lipid Production and Pentose Sugar Utilization and Sugar Alcohol Secretion from Undetoxified Lignocellulosic Biomass Hydrolysates.</title>
        <authorList>
            <consortium name="DOE Joint Genome Institute"/>
            <person name="Walker C."/>
            <person name="Ryu S."/>
            <person name="Na H."/>
            <person name="Zane M."/>
            <person name="LaButti K."/>
            <person name="Lipzen A."/>
            <person name="Haridas S."/>
            <person name="Barry K."/>
            <person name="Grigoriev I.V."/>
            <person name="Quarterman J."/>
            <person name="Slininger P."/>
            <person name="Dien B."/>
            <person name="Trinh C.T."/>
        </authorList>
    </citation>
    <scope>NUCLEOTIDE SEQUENCE [LARGE SCALE GENOMIC DNA]</scope>
    <source>
        <strain evidence="3 4">YB392</strain>
    </source>
</reference>
<dbReference type="Gene3D" id="2.30.29.30">
    <property type="entry name" value="Pleckstrin-homology domain (PH domain)/Phosphotyrosine-binding domain (PTB)"/>
    <property type="match status" value="1"/>
</dbReference>
<feature type="compositionally biased region" description="Pro residues" evidence="1">
    <location>
        <begin position="837"/>
        <end position="852"/>
    </location>
</feature>
<feature type="compositionally biased region" description="Pro residues" evidence="1">
    <location>
        <begin position="899"/>
        <end position="912"/>
    </location>
</feature>
<name>A0A371CDZ9_YARLL</name>
<evidence type="ECO:0000313" key="4">
    <source>
        <dbReference type="Proteomes" id="UP000256601"/>
    </source>
</evidence>
<evidence type="ECO:0000256" key="1">
    <source>
        <dbReference type="SAM" id="MobiDB-lite"/>
    </source>
</evidence>
<feature type="compositionally biased region" description="Polar residues" evidence="1">
    <location>
        <begin position="654"/>
        <end position="668"/>
    </location>
</feature>
<feature type="compositionally biased region" description="Low complexity" evidence="1">
    <location>
        <begin position="21"/>
        <end position="41"/>
    </location>
</feature>
<dbReference type="EMBL" id="KZ857326">
    <property type="protein sequence ID" value="RDW28320.1"/>
    <property type="molecule type" value="Genomic_DNA"/>
</dbReference>
<dbReference type="VEuPathDB" id="FungiDB:YALI0_F22165g"/>
<dbReference type="Proteomes" id="UP000256601">
    <property type="component" value="Unassembled WGS sequence"/>
</dbReference>
<feature type="compositionally biased region" description="Polar residues" evidence="1">
    <location>
        <begin position="611"/>
        <end position="627"/>
    </location>
</feature>
<feature type="compositionally biased region" description="Pro residues" evidence="1">
    <location>
        <begin position="776"/>
        <end position="791"/>
    </location>
</feature>
<feature type="region of interest" description="Disordered" evidence="1">
    <location>
        <begin position="442"/>
        <end position="951"/>
    </location>
</feature>
<protein>
    <recommendedName>
        <fullName evidence="2">PH domain-containing protein</fullName>
    </recommendedName>
</protein>
<feature type="compositionally biased region" description="Low complexity" evidence="1">
    <location>
        <begin position="637"/>
        <end position="653"/>
    </location>
</feature>
<dbReference type="Pfam" id="PF25381">
    <property type="entry name" value="PH_26"/>
    <property type="match status" value="1"/>
</dbReference>
<dbReference type="InterPro" id="IPR001849">
    <property type="entry name" value="PH_domain"/>
</dbReference>
<feature type="compositionally biased region" description="Gly residues" evidence="1">
    <location>
        <begin position="853"/>
        <end position="866"/>
    </location>
</feature>
<feature type="region of interest" description="Disordered" evidence="1">
    <location>
        <begin position="1"/>
        <end position="42"/>
    </location>
</feature>
<feature type="compositionally biased region" description="Gly residues" evidence="1">
    <location>
        <begin position="726"/>
        <end position="736"/>
    </location>
</feature>
<dbReference type="InterPro" id="IPR058155">
    <property type="entry name" value="Skg3/CAF120-like_PH"/>
</dbReference>
<feature type="compositionally biased region" description="Basic and acidic residues" evidence="1">
    <location>
        <begin position="578"/>
        <end position="596"/>
    </location>
</feature>
<evidence type="ECO:0000313" key="3">
    <source>
        <dbReference type="EMBL" id="RDW28320.1"/>
    </source>
</evidence>
<dbReference type="SMART" id="SM00233">
    <property type="entry name" value="PH"/>
    <property type="match status" value="1"/>
</dbReference>
<feature type="compositionally biased region" description="Polar residues" evidence="1">
    <location>
        <begin position="1"/>
        <end position="14"/>
    </location>
</feature>
<gene>
    <name evidence="3" type="ORF">B0I71DRAFT_162733</name>
</gene>
<feature type="compositionally biased region" description="Low complexity" evidence="1">
    <location>
        <begin position="679"/>
        <end position="705"/>
    </location>
</feature>
<dbReference type="InterPro" id="IPR011993">
    <property type="entry name" value="PH-like_dom_sf"/>
</dbReference>
<dbReference type="SUPFAM" id="SSF50729">
    <property type="entry name" value="PH domain-like"/>
    <property type="match status" value="1"/>
</dbReference>
<organism evidence="3 4">
    <name type="scientific">Yarrowia lipolytica</name>
    <name type="common">Candida lipolytica</name>
    <dbReference type="NCBI Taxonomy" id="4952"/>
    <lineage>
        <taxon>Eukaryota</taxon>
        <taxon>Fungi</taxon>
        <taxon>Dikarya</taxon>
        <taxon>Ascomycota</taxon>
        <taxon>Saccharomycotina</taxon>
        <taxon>Dipodascomycetes</taxon>
        <taxon>Dipodascales</taxon>
        <taxon>Dipodascales incertae sedis</taxon>
        <taxon>Yarrowia</taxon>
    </lineage>
</organism>
<feature type="compositionally biased region" description="Basic and acidic residues" evidence="1">
    <location>
        <begin position="473"/>
        <end position="488"/>
    </location>
</feature>
<evidence type="ECO:0000259" key="2">
    <source>
        <dbReference type="SMART" id="SM00233"/>
    </source>
</evidence>
<accession>A0A371CDZ9</accession>
<dbReference type="AlphaFoldDB" id="A0A371CDZ9"/>
<sequence>MDSNSSLGSYNSGPRTPMMAQVQNSRSSSPSSPQGRVRSGSAASLGLELDKDTPPEMIPILTLLAAQKERVYFEGYYMLLNDLNKVHTNTDGKPVNDRKWVEVYGRLQGTVMSIWDAEELDRHKDGLAKLKPSYINVTDATFKSILTLPSPNGDLQNIIVLSTTLKNRYLLQFSSQKLLQEWSSALRLSQFEYSSLQEAYTGGLLSAKGRQLNGIRTLLAETRFAHEDWVSVRFGPGMPWKRCWTIVAPVDPKVKSKAKKKGYEAYGTVSFYEDKKKVKKPPLAKITVAQSAYAIYPSSPMLINNSTLFKIDGTVTFDDVEGAKDASVFLMPEQHAGVLGFETLIRFLVPVFDAFKLYGRPVRLNADKTDQRSLLFGMPTLPRVNYLELADILMLVGVSGSESWSPAMWTKNIKEILSRKMSTGYKGSGGLASRRVSSIGSGIGSGGNSPSLAIPPNVFGKDRSVSQPNSPARSREHLREPPRREIPQRDPNMTFGPVPEDNGHPLPKAPTGGASLQVPRTHERHVSDGAKPNTLLPSIGKSTDPKSPQLPYPTSGAFMDEDSYGRAVDGPNLNHKGSRGDIRDVSRGDTRADIRESIFGTRDPTEDMSKLSIQTNATQPKTPTVQAAPNGVPSGQNANNNSMYSVANNSSSSGFSQRSRGPAQNGNSPQPPPHGFQRQGMGANGAPQGPPAGNAGPGPQAGNPGSQFARQQPPPRQQPQERPYGGPQGGAHGQGHPGRNYGPSAPYAQQQGRPSSPQMPAVQPQRSHSPAGNFRGPPPNGFGGPGGPPPNGFGGPGGPPNQGRPQGPPQGHQGPPQGHQGPPQGRPQGPPGQFQQGPPPQGYQGAPQPPRHGGPGGPGGPGAYGPGPGPGGPGGPPGGIHRPQPRSAIPPGQQQNFGGPPPGHQGGPPPHMMGPRGPGGPPGQQGQGRPPQGPPGGPQGQTQPHYRSMVI</sequence>